<dbReference type="Proteomes" id="UP000823886">
    <property type="component" value="Unassembled WGS sequence"/>
</dbReference>
<organism evidence="8 9">
    <name type="scientific">Candidatus Blautia merdavium</name>
    <dbReference type="NCBI Taxonomy" id="2838494"/>
    <lineage>
        <taxon>Bacteria</taxon>
        <taxon>Bacillati</taxon>
        <taxon>Bacillota</taxon>
        <taxon>Clostridia</taxon>
        <taxon>Lachnospirales</taxon>
        <taxon>Lachnospiraceae</taxon>
        <taxon>Blautia</taxon>
    </lineage>
</organism>
<evidence type="ECO:0000313" key="9">
    <source>
        <dbReference type="Proteomes" id="UP000823886"/>
    </source>
</evidence>
<evidence type="ECO:0000256" key="1">
    <source>
        <dbReference type="ARBA" id="ARBA00009902"/>
    </source>
</evidence>
<evidence type="ECO:0000313" key="8">
    <source>
        <dbReference type="EMBL" id="HJC63921.1"/>
    </source>
</evidence>
<dbReference type="InterPro" id="IPR013148">
    <property type="entry name" value="Glyco_hydro_32_N"/>
</dbReference>
<evidence type="ECO:0000256" key="5">
    <source>
        <dbReference type="RuleBase" id="RU362110"/>
    </source>
</evidence>
<evidence type="ECO:0000256" key="3">
    <source>
        <dbReference type="ARBA" id="ARBA00022801"/>
    </source>
</evidence>
<evidence type="ECO:0000259" key="7">
    <source>
        <dbReference type="Pfam" id="PF08244"/>
    </source>
</evidence>
<protein>
    <recommendedName>
        <fullName evidence="2">beta-fructofuranosidase</fullName>
        <ecNumber evidence="2">3.2.1.26</ecNumber>
    </recommendedName>
</protein>
<feature type="non-terminal residue" evidence="8">
    <location>
        <position position="1"/>
    </location>
</feature>
<reference evidence="8" key="2">
    <citation type="submission" date="2021-04" db="EMBL/GenBank/DDBJ databases">
        <authorList>
            <person name="Gilroy R."/>
        </authorList>
    </citation>
    <scope>NUCLEOTIDE SEQUENCE</scope>
    <source>
        <strain evidence="8">ChiBcec2-3848</strain>
    </source>
</reference>
<feature type="domain" description="Glycosyl hydrolase family 32 C-terminal" evidence="7">
    <location>
        <begin position="303"/>
        <end position="347"/>
    </location>
</feature>
<dbReference type="InterPro" id="IPR013320">
    <property type="entry name" value="ConA-like_dom_sf"/>
</dbReference>
<reference evidence="8" key="1">
    <citation type="journal article" date="2021" name="PeerJ">
        <title>Extensive microbial diversity within the chicken gut microbiome revealed by metagenomics and culture.</title>
        <authorList>
            <person name="Gilroy R."/>
            <person name="Ravi A."/>
            <person name="Getino M."/>
            <person name="Pursley I."/>
            <person name="Horton D.L."/>
            <person name="Alikhan N.F."/>
            <person name="Baker D."/>
            <person name="Gharbi K."/>
            <person name="Hall N."/>
            <person name="Watson M."/>
            <person name="Adriaenssens E.M."/>
            <person name="Foster-Nyarko E."/>
            <person name="Jarju S."/>
            <person name="Secka A."/>
            <person name="Antonio M."/>
            <person name="Oren A."/>
            <person name="Chaudhuri R.R."/>
            <person name="La Ragione R."/>
            <person name="Hildebrand F."/>
            <person name="Pallen M.J."/>
        </authorList>
    </citation>
    <scope>NUCLEOTIDE SEQUENCE</scope>
    <source>
        <strain evidence="8">ChiBcec2-3848</strain>
    </source>
</reference>
<dbReference type="Gene3D" id="2.115.10.20">
    <property type="entry name" value="Glycosyl hydrolase domain, family 43"/>
    <property type="match status" value="1"/>
</dbReference>
<evidence type="ECO:0000259" key="6">
    <source>
        <dbReference type="Pfam" id="PF00251"/>
    </source>
</evidence>
<dbReference type="PANTHER" id="PTHR43101:SF1">
    <property type="entry name" value="BETA-FRUCTOSIDASE"/>
    <property type="match status" value="1"/>
</dbReference>
<dbReference type="AlphaFoldDB" id="A0A9D2PQP2"/>
<dbReference type="InterPro" id="IPR001362">
    <property type="entry name" value="Glyco_hydro_32"/>
</dbReference>
<name>A0A9D2PQP2_9FIRM</name>
<comment type="caution">
    <text evidence="8">The sequence shown here is derived from an EMBL/GenBank/DDBJ whole genome shotgun (WGS) entry which is preliminary data.</text>
</comment>
<dbReference type="GO" id="GO:0005975">
    <property type="term" value="P:carbohydrate metabolic process"/>
    <property type="evidence" value="ECO:0007669"/>
    <property type="project" value="InterPro"/>
</dbReference>
<accession>A0A9D2PQP2</accession>
<dbReference type="EC" id="3.2.1.26" evidence="2"/>
<proteinExistence type="inferred from homology"/>
<dbReference type="Gene3D" id="2.60.120.560">
    <property type="entry name" value="Exo-inulinase, domain 1"/>
    <property type="match status" value="1"/>
</dbReference>
<sequence>LTEDGKLELFYTGNIKLDGDYDYIHDGREAYVIYTSSEDGIHFTTKECLMGLKDFPDTYTCHIRDPKVWKEKNGYRMILGGRKKSGRGAALLYRSADKKNWEFDGEIQGDASMGYMWECPDLFTLGDRQVLSISPQGMEREEYRYENIYQSGYFLLDGELDARGKEFHLWDRGFDFYAPQTFVDQKGRRILTAWAGLPDIQEEYENPTVKNGWQHVFTTPRELTCTGERICQYPVEEMENLRVEELSVVQGTGEAQVSFDLELSASQSGSWEIQVEECRIRYEDGVMSLAFTGKSGGGRTERKARIPEGVDSLRILADASLLEVYVNHGAYVFTTRFYPEDDRRRIRCRGTWEEIHLYQMKK</sequence>
<dbReference type="Pfam" id="PF08244">
    <property type="entry name" value="Glyco_hydro_32C"/>
    <property type="match status" value="1"/>
</dbReference>
<dbReference type="SUPFAM" id="SSF49899">
    <property type="entry name" value="Concanavalin A-like lectins/glucanases"/>
    <property type="match status" value="1"/>
</dbReference>
<dbReference type="InterPro" id="IPR051214">
    <property type="entry name" value="GH32_Enzymes"/>
</dbReference>
<dbReference type="InterPro" id="IPR013189">
    <property type="entry name" value="Glyco_hydro_32_C"/>
</dbReference>
<dbReference type="CDD" id="cd18623">
    <property type="entry name" value="GH32_ScrB-like"/>
    <property type="match status" value="1"/>
</dbReference>
<comment type="similarity">
    <text evidence="1 5">Belongs to the glycosyl hydrolase 32 family.</text>
</comment>
<dbReference type="GO" id="GO:0004564">
    <property type="term" value="F:beta-fructofuranosidase activity"/>
    <property type="evidence" value="ECO:0007669"/>
    <property type="project" value="UniProtKB-EC"/>
</dbReference>
<dbReference type="PANTHER" id="PTHR43101">
    <property type="entry name" value="BETA-FRUCTOSIDASE"/>
    <property type="match status" value="1"/>
</dbReference>
<evidence type="ECO:0000256" key="4">
    <source>
        <dbReference type="ARBA" id="ARBA00023295"/>
    </source>
</evidence>
<dbReference type="InterPro" id="IPR023296">
    <property type="entry name" value="Glyco_hydro_beta-prop_sf"/>
</dbReference>
<dbReference type="EMBL" id="DWVZ01000135">
    <property type="protein sequence ID" value="HJC63921.1"/>
    <property type="molecule type" value="Genomic_DNA"/>
</dbReference>
<evidence type="ECO:0000256" key="2">
    <source>
        <dbReference type="ARBA" id="ARBA00012758"/>
    </source>
</evidence>
<feature type="domain" description="Glycosyl hydrolase family 32 N-terminal" evidence="6">
    <location>
        <begin position="3"/>
        <end position="234"/>
    </location>
</feature>
<dbReference type="SUPFAM" id="SSF75005">
    <property type="entry name" value="Arabinanase/levansucrase/invertase"/>
    <property type="match status" value="1"/>
</dbReference>
<keyword evidence="4 5" id="KW-0326">Glycosidase</keyword>
<dbReference type="SMART" id="SM00640">
    <property type="entry name" value="Glyco_32"/>
    <property type="match status" value="1"/>
</dbReference>
<gene>
    <name evidence="8" type="ORF">H9753_09955</name>
</gene>
<dbReference type="Pfam" id="PF00251">
    <property type="entry name" value="Glyco_hydro_32N"/>
    <property type="match status" value="1"/>
</dbReference>
<keyword evidence="3 5" id="KW-0378">Hydrolase</keyword>